<dbReference type="PRINTS" id="PR00059">
    <property type="entry name" value="RIBOSOMALL6"/>
</dbReference>
<name>A0A2M8LAU6_9BACT</name>
<gene>
    <name evidence="3" type="primary">rplF</name>
    <name evidence="7" type="ORF">COV02_00995</name>
</gene>
<organism evidence="7 8">
    <name type="scientific">Candidatus Terrybacteria bacterium CG10_big_fil_rev_8_21_14_0_10_41_10</name>
    <dbReference type="NCBI Taxonomy" id="1975026"/>
    <lineage>
        <taxon>Bacteria</taxon>
        <taxon>Candidatus Terryibacteriota</taxon>
    </lineage>
</organism>
<evidence type="ECO:0000313" key="7">
    <source>
        <dbReference type="EMBL" id="PJE73728.1"/>
    </source>
</evidence>
<comment type="function">
    <text evidence="3 5">This protein binds to the 23S rRNA, and is important in its secondary structure. It is located near the subunit interface in the base of the L7/L12 stalk, and near the tRNA binding site of the peptidyltransferase center.</text>
</comment>
<reference evidence="8" key="1">
    <citation type="submission" date="2017-09" db="EMBL/GenBank/DDBJ databases">
        <title>Depth-based differentiation of microbial function through sediment-hosted aquifers and enrichment of novel symbionts in the deep terrestrial subsurface.</title>
        <authorList>
            <person name="Probst A.J."/>
            <person name="Ladd B."/>
            <person name="Jarett J.K."/>
            <person name="Geller-Mcgrath D.E."/>
            <person name="Sieber C.M.K."/>
            <person name="Emerson J.B."/>
            <person name="Anantharaman K."/>
            <person name="Thomas B.C."/>
            <person name="Malmstrom R."/>
            <person name="Stieglmeier M."/>
            <person name="Klingl A."/>
            <person name="Woyke T."/>
            <person name="Ryan C.M."/>
            <person name="Banfield J.F."/>
        </authorList>
    </citation>
    <scope>NUCLEOTIDE SEQUENCE [LARGE SCALE GENOMIC DNA]</scope>
</reference>
<dbReference type="SUPFAM" id="SSF56053">
    <property type="entry name" value="Ribosomal protein L6"/>
    <property type="match status" value="2"/>
</dbReference>
<keyword evidence="3 5" id="KW-0694">RNA-binding</keyword>
<dbReference type="EMBL" id="PFER01000016">
    <property type="protein sequence ID" value="PJE73728.1"/>
    <property type="molecule type" value="Genomic_DNA"/>
</dbReference>
<dbReference type="PANTHER" id="PTHR11655">
    <property type="entry name" value="60S/50S RIBOSOMAL PROTEIN L6/L9"/>
    <property type="match status" value="1"/>
</dbReference>
<dbReference type="Pfam" id="PF00347">
    <property type="entry name" value="Ribosomal_L6"/>
    <property type="match status" value="2"/>
</dbReference>
<evidence type="ECO:0000256" key="1">
    <source>
        <dbReference type="ARBA" id="ARBA00022980"/>
    </source>
</evidence>
<comment type="similarity">
    <text evidence="3 4">Belongs to the universal ribosomal protein uL6 family.</text>
</comment>
<dbReference type="InterPro" id="IPR019906">
    <property type="entry name" value="Ribosomal_uL6_bac-type"/>
</dbReference>
<accession>A0A2M8LAU6</accession>
<dbReference type="InterPro" id="IPR000702">
    <property type="entry name" value="Ribosomal_uL6-like"/>
</dbReference>
<keyword evidence="3 5" id="KW-0699">rRNA-binding</keyword>
<dbReference type="GO" id="GO:0003735">
    <property type="term" value="F:structural constituent of ribosome"/>
    <property type="evidence" value="ECO:0007669"/>
    <property type="project" value="UniProtKB-UniRule"/>
</dbReference>
<feature type="domain" description="Large ribosomal subunit protein uL6 alpha-beta" evidence="6">
    <location>
        <begin position="90"/>
        <end position="162"/>
    </location>
</feature>
<dbReference type="PANTHER" id="PTHR11655:SF14">
    <property type="entry name" value="LARGE RIBOSOMAL SUBUNIT PROTEIN UL6M"/>
    <property type="match status" value="1"/>
</dbReference>
<dbReference type="InterPro" id="IPR020040">
    <property type="entry name" value="Ribosomal_uL6_a/b-dom"/>
</dbReference>
<dbReference type="Proteomes" id="UP000230959">
    <property type="component" value="Unassembled WGS sequence"/>
</dbReference>
<feature type="domain" description="Large ribosomal subunit protein uL6 alpha-beta" evidence="6">
    <location>
        <begin position="11"/>
        <end position="81"/>
    </location>
</feature>
<protein>
    <recommendedName>
        <fullName evidence="3">Large ribosomal subunit protein uL6</fullName>
    </recommendedName>
</protein>
<evidence type="ECO:0000256" key="5">
    <source>
        <dbReference type="RuleBase" id="RU003870"/>
    </source>
</evidence>
<dbReference type="PIRSF" id="PIRSF002162">
    <property type="entry name" value="Ribosomal_L6"/>
    <property type="match status" value="1"/>
</dbReference>
<comment type="subunit">
    <text evidence="3">Part of the 50S ribosomal subunit.</text>
</comment>
<dbReference type="HAMAP" id="MF_01365_B">
    <property type="entry name" value="Ribosomal_uL6_B"/>
    <property type="match status" value="1"/>
</dbReference>
<keyword evidence="2 3" id="KW-0687">Ribonucleoprotein</keyword>
<dbReference type="AlphaFoldDB" id="A0A2M8LAU6"/>
<dbReference type="NCBIfam" id="TIGR03654">
    <property type="entry name" value="L6_bact"/>
    <property type="match status" value="1"/>
</dbReference>
<comment type="caution">
    <text evidence="7">The sequence shown here is derived from an EMBL/GenBank/DDBJ whole genome shotgun (WGS) entry which is preliminary data.</text>
</comment>
<evidence type="ECO:0000256" key="3">
    <source>
        <dbReference type="HAMAP-Rule" id="MF_01365"/>
    </source>
</evidence>
<sequence length="179" mass="19454">MSRIGKKEIIIPSGVEVKKDGDVLSVKGPLGELSRSFKGDLNILIENNIIKVSPKKELENLALWGTFASHISNMIEGVTKGFKKTLLIEGVGFKFQLEGAKLLLNIGLSHPIKLEIPKGIKVEVEKNSASVSGSDKEVVGQFCANIRALKKPEPYKGTGIRYDGEIIRRKAGKRATSTA</sequence>
<dbReference type="GO" id="GO:0022625">
    <property type="term" value="C:cytosolic large ribosomal subunit"/>
    <property type="evidence" value="ECO:0007669"/>
    <property type="project" value="UniProtKB-UniRule"/>
</dbReference>
<dbReference type="GO" id="GO:0019843">
    <property type="term" value="F:rRNA binding"/>
    <property type="evidence" value="ECO:0007669"/>
    <property type="project" value="UniProtKB-UniRule"/>
</dbReference>
<dbReference type="Gene3D" id="3.90.930.12">
    <property type="entry name" value="Ribosomal protein L6, alpha-beta domain"/>
    <property type="match status" value="2"/>
</dbReference>
<evidence type="ECO:0000256" key="2">
    <source>
        <dbReference type="ARBA" id="ARBA00023274"/>
    </source>
</evidence>
<dbReference type="GO" id="GO:0002181">
    <property type="term" value="P:cytoplasmic translation"/>
    <property type="evidence" value="ECO:0007669"/>
    <property type="project" value="TreeGrafter"/>
</dbReference>
<evidence type="ECO:0000256" key="4">
    <source>
        <dbReference type="RuleBase" id="RU003869"/>
    </source>
</evidence>
<dbReference type="InterPro" id="IPR036789">
    <property type="entry name" value="Ribosomal_uL6-like_a/b-dom_sf"/>
</dbReference>
<proteinExistence type="inferred from homology"/>
<keyword evidence="1 3" id="KW-0689">Ribosomal protein</keyword>
<evidence type="ECO:0000259" key="6">
    <source>
        <dbReference type="Pfam" id="PF00347"/>
    </source>
</evidence>
<evidence type="ECO:0000313" key="8">
    <source>
        <dbReference type="Proteomes" id="UP000230959"/>
    </source>
</evidence>